<protein>
    <recommendedName>
        <fullName evidence="4">Pentatricopeptide repeat-containing protein</fullName>
    </recommendedName>
</protein>
<evidence type="ECO:0000256" key="1">
    <source>
        <dbReference type="SAM" id="MobiDB-lite"/>
    </source>
</evidence>
<accession>A0ABQ4XUU9</accession>
<name>A0ABQ4XUU9_9ASTR</name>
<evidence type="ECO:0000313" key="2">
    <source>
        <dbReference type="EMBL" id="GJS69089.1"/>
    </source>
</evidence>
<organism evidence="2 3">
    <name type="scientific">Tanacetum coccineum</name>
    <dbReference type="NCBI Taxonomy" id="301880"/>
    <lineage>
        <taxon>Eukaryota</taxon>
        <taxon>Viridiplantae</taxon>
        <taxon>Streptophyta</taxon>
        <taxon>Embryophyta</taxon>
        <taxon>Tracheophyta</taxon>
        <taxon>Spermatophyta</taxon>
        <taxon>Magnoliopsida</taxon>
        <taxon>eudicotyledons</taxon>
        <taxon>Gunneridae</taxon>
        <taxon>Pentapetalae</taxon>
        <taxon>asterids</taxon>
        <taxon>campanulids</taxon>
        <taxon>Asterales</taxon>
        <taxon>Asteraceae</taxon>
        <taxon>Asteroideae</taxon>
        <taxon>Anthemideae</taxon>
        <taxon>Anthemidinae</taxon>
        <taxon>Tanacetum</taxon>
    </lineage>
</organism>
<feature type="compositionally biased region" description="Low complexity" evidence="1">
    <location>
        <begin position="209"/>
        <end position="225"/>
    </location>
</feature>
<dbReference type="Proteomes" id="UP001151760">
    <property type="component" value="Unassembled WGS sequence"/>
</dbReference>
<feature type="compositionally biased region" description="Basic and acidic residues" evidence="1">
    <location>
        <begin position="159"/>
        <end position="169"/>
    </location>
</feature>
<feature type="compositionally biased region" description="Low complexity" evidence="1">
    <location>
        <begin position="181"/>
        <end position="193"/>
    </location>
</feature>
<reference evidence="2" key="1">
    <citation type="journal article" date="2022" name="Int. J. Mol. Sci.">
        <title>Draft Genome of Tanacetum Coccineum: Genomic Comparison of Closely Related Tanacetum-Family Plants.</title>
        <authorList>
            <person name="Yamashiro T."/>
            <person name="Shiraishi A."/>
            <person name="Nakayama K."/>
            <person name="Satake H."/>
        </authorList>
    </citation>
    <scope>NUCLEOTIDE SEQUENCE</scope>
</reference>
<evidence type="ECO:0008006" key="4">
    <source>
        <dbReference type="Google" id="ProtNLM"/>
    </source>
</evidence>
<feature type="region of interest" description="Disordered" evidence="1">
    <location>
        <begin position="159"/>
        <end position="239"/>
    </location>
</feature>
<proteinExistence type="predicted"/>
<dbReference type="EMBL" id="BQNB010009838">
    <property type="protein sequence ID" value="GJS69089.1"/>
    <property type="molecule type" value="Genomic_DNA"/>
</dbReference>
<comment type="caution">
    <text evidence="2">The sequence shown here is derived from an EMBL/GenBank/DDBJ whole genome shotgun (WGS) entry which is preliminary data.</text>
</comment>
<keyword evidence="3" id="KW-1185">Reference proteome</keyword>
<gene>
    <name evidence="2" type="ORF">Tco_0701930</name>
</gene>
<evidence type="ECO:0000313" key="3">
    <source>
        <dbReference type="Proteomes" id="UP001151760"/>
    </source>
</evidence>
<reference evidence="2" key="2">
    <citation type="submission" date="2022-01" db="EMBL/GenBank/DDBJ databases">
        <authorList>
            <person name="Yamashiro T."/>
            <person name="Shiraishi A."/>
            <person name="Satake H."/>
            <person name="Nakayama K."/>
        </authorList>
    </citation>
    <scope>NUCLEOTIDE SEQUENCE</scope>
</reference>
<sequence length="279" mass="31704">MWSLDHLSISVPSKGRYKTTPPSPSVIKSFIQIPRQGQETRTKNKKTIVVGDNEILTREIHTHMKPWVDIIRENAICLGGHKDHVSACLCHMLYCIETSTPYNLAFFILKRMEKTQNKPKELLPYGMLLTRLFKHIVSISPELAFDHYLAHDRAMHPLAPHYERKTRADRGKKRPRESNASSSSTTQNHPSSSLPLDAIVDENDDESFHSNSSSSPSQNVSSSSNVIPRVIQNPPHESHNLNTYLSETINVQTQQREAHREGLRSIGQAIKNMMKGKRK</sequence>